<protein>
    <submittedName>
        <fullName evidence="2">S41 family peptidase</fullName>
    </submittedName>
</protein>
<evidence type="ECO:0000313" key="3">
    <source>
        <dbReference type="Proteomes" id="UP001165489"/>
    </source>
</evidence>
<dbReference type="Gene3D" id="3.30.750.44">
    <property type="match status" value="1"/>
</dbReference>
<accession>A0ABS9V4W4</accession>
<keyword evidence="3" id="KW-1185">Reference proteome</keyword>
<proteinExistence type="predicted"/>
<dbReference type="SMART" id="SM00245">
    <property type="entry name" value="TSPc"/>
    <property type="match status" value="1"/>
</dbReference>
<dbReference type="SUPFAM" id="SSF52096">
    <property type="entry name" value="ClpP/crotonase"/>
    <property type="match status" value="1"/>
</dbReference>
<reference evidence="2" key="1">
    <citation type="submission" date="2022-03" db="EMBL/GenBank/DDBJ databases">
        <title>De novo assembled genomes of Belliella spp. (Cyclobacteriaceae) strains.</title>
        <authorList>
            <person name="Szabo A."/>
            <person name="Korponai K."/>
            <person name="Felfoldi T."/>
        </authorList>
    </citation>
    <scope>NUCLEOTIDE SEQUENCE</scope>
    <source>
        <strain evidence="2">DSM 111904</strain>
    </source>
</reference>
<dbReference type="PANTHER" id="PTHR32060:SF22">
    <property type="entry name" value="CARBOXYL-TERMINAL-PROCESSING PEPTIDASE 3, CHLOROPLASTIC"/>
    <property type="match status" value="1"/>
</dbReference>
<dbReference type="Gene3D" id="3.90.226.10">
    <property type="entry name" value="2-enoyl-CoA Hydratase, Chain A, domain 1"/>
    <property type="match status" value="1"/>
</dbReference>
<dbReference type="Pfam" id="PF03572">
    <property type="entry name" value="Peptidase_S41"/>
    <property type="match status" value="1"/>
</dbReference>
<dbReference type="EMBL" id="JAKZGP010000055">
    <property type="protein sequence ID" value="MCH7411025.1"/>
    <property type="molecule type" value="Genomic_DNA"/>
</dbReference>
<gene>
    <name evidence="2" type="ORF">MM239_16580</name>
</gene>
<dbReference type="Proteomes" id="UP001165489">
    <property type="component" value="Unassembled WGS sequence"/>
</dbReference>
<dbReference type="InterPro" id="IPR029045">
    <property type="entry name" value="ClpP/crotonase-like_dom_sf"/>
</dbReference>
<comment type="caution">
    <text evidence="2">The sequence shown here is derived from an EMBL/GenBank/DDBJ whole genome shotgun (WGS) entry which is preliminary data.</text>
</comment>
<organism evidence="2 3">
    <name type="scientific">Belliella filtrata</name>
    <dbReference type="NCBI Taxonomy" id="2923435"/>
    <lineage>
        <taxon>Bacteria</taxon>
        <taxon>Pseudomonadati</taxon>
        <taxon>Bacteroidota</taxon>
        <taxon>Cytophagia</taxon>
        <taxon>Cytophagales</taxon>
        <taxon>Cyclobacteriaceae</taxon>
        <taxon>Belliella</taxon>
    </lineage>
</organism>
<dbReference type="RefSeq" id="WP_241349381.1">
    <property type="nucleotide sequence ID" value="NZ_JAKZGP010000055.1"/>
</dbReference>
<sequence length="520" mass="60031">MKYHHPIVSKGEYNWDRKFVENIKKLDDVLTKEDLDHFLFQFITSIDSGKIKASNNFDGLFMENYDYDWIEFYKPNNLLYGKLKDLKSNTNIKNYYISNSNFLSKIPKFDNEVGFETFDSDIKSHRLLTLFSFWNLIQYYYVNKYLIQPNWFDLLDDFVPEFADCKSDIEYEKVKHKMIASINDSHTSFISQKLNDLLFSKRPPFEIKLVNDTLVVTALFNVDLTERDDIKLGDRIVSLEDETPELYLSNKLEYVVSASNDSYLKRNSISALRSGEDSIKVTIDRNDTLTMKYIKLHKNFEIKDYVALPTFLYGEKWGVIDENVGYINLHSITKKEVKSAFKDLSKTQGIIFDLRNYPKHDILDEISKNIYPERKKFVQALAPITNRPSLSKIFNSPFRAIVDPYKSGRKNSKFYDGKVILLVNHSTQSKAEFIGMAIQAAPNCVTVGDTTSGALMNVAIFTLPDLSEILFTSLGGFYPNGAVVQGKGLNIDYYVQETTSNFVHDQYILKGIELIKSSDK</sequence>
<dbReference type="PANTHER" id="PTHR32060">
    <property type="entry name" value="TAIL-SPECIFIC PROTEASE"/>
    <property type="match status" value="1"/>
</dbReference>
<feature type="domain" description="Tail specific protease" evidence="1">
    <location>
        <begin position="286"/>
        <end position="496"/>
    </location>
</feature>
<evidence type="ECO:0000259" key="1">
    <source>
        <dbReference type="SMART" id="SM00245"/>
    </source>
</evidence>
<name>A0ABS9V4W4_9BACT</name>
<dbReference type="InterPro" id="IPR005151">
    <property type="entry name" value="Tail-specific_protease"/>
</dbReference>
<evidence type="ECO:0000313" key="2">
    <source>
        <dbReference type="EMBL" id="MCH7411025.1"/>
    </source>
</evidence>